<proteinExistence type="predicted"/>
<feature type="region of interest" description="Disordered" evidence="1">
    <location>
        <begin position="47"/>
        <end position="73"/>
    </location>
</feature>
<sequence length="179" mass="18891">MPATRMGARLVDCGATSQVYLEDNNDDAEAVPPLGLLRSKLVGHATPSIRVGQSSPATSLLKEQPDPLSSGPCRPDLIVGEAAFLRGKRQRRRLVRRGGGWARDGARRDDGVRHQGAAASGLCMGVMAKLRGIDGDRGRAASMRSMEEMGEHEVSLTCGSHADSAATSDKTGSTRVNIA</sequence>
<feature type="compositionally biased region" description="Polar residues" evidence="1">
    <location>
        <begin position="165"/>
        <end position="179"/>
    </location>
</feature>
<dbReference type="EMBL" id="AP004045">
    <property type="protein sequence ID" value="BAD15511.1"/>
    <property type="molecule type" value="Genomic_DNA"/>
</dbReference>
<name>Q6Z6E8_ORYSJ</name>
<evidence type="ECO:0000313" key="4">
    <source>
        <dbReference type="Proteomes" id="UP000000763"/>
    </source>
</evidence>
<feature type="region of interest" description="Disordered" evidence="1">
    <location>
        <begin position="160"/>
        <end position="179"/>
    </location>
</feature>
<dbReference type="EMBL" id="AP005008">
    <property type="protein sequence ID" value="BAD15998.1"/>
    <property type="molecule type" value="Genomic_DNA"/>
</dbReference>
<dbReference type="AlphaFoldDB" id="Q6Z6E8"/>
<reference evidence="3" key="2">
    <citation type="submission" date="2002-03" db="EMBL/GenBank/DDBJ databases">
        <title>Oryza sativa nipponbare(GA3) genomic DNA, chromosome 2, PAC clone:P0544H11.</title>
        <authorList>
            <person name="Sasaki T."/>
            <person name="Matsumoto T."/>
            <person name="Yamamoto K."/>
        </authorList>
    </citation>
    <scope>NUCLEOTIDE SEQUENCE</scope>
</reference>
<reference evidence="4" key="3">
    <citation type="journal article" date="2005" name="Nature">
        <title>The map-based sequence of the rice genome.</title>
        <authorList>
            <consortium name="International rice genome sequencing project (IRGSP)"/>
            <person name="Matsumoto T."/>
            <person name="Wu J."/>
            <person name="Kanamori H."/>
            <person name="Katayose Y."/>
            <person name="Fujisawa M."/>
            <person name="Namiki N."/>
            <person name="Mizuno H."/>
            <person name="Yamamoto K."/>
            <person name="Antonio B.A."/>
            <person name="Baba T."/>
            <person name="Sakata K."/>
            <person name="Nagamura Y."/>
            <person name="Aoki H."/>
            <person name="Arikawa K."/>
            <person name="Arita K."/>
            <person name="Bito T."/>
            <person name="Chiden Y."/>
            <person name="Fujitsuka N."/>
            <person name="Fukunaka R."/>
            <person name="Hamada M."/>
            <person name="Harada C."/>
            <person name="Hayashi A."/>
            <person name="Hijishita S."/>
            <person name="Honda M."/>
            <person name="Hosokawa S."/>
            <person name="Ichikawa Y."/>
            <person name="Idonuma A."/>
            <person name="Iijima M."/>
            <person name="Ikeda M."/>
            <person name="Ikeno M."/>
            <person name="Ito K."/>
            <person name="Ito S."/>
            <person name="Ito T."/>
            <person name="Ito Y."/>
            <person name="Ito Y."/>
            <person name="Iwabuchi A."/>
            <person name="Kamiya K."/>
            <person name="Karasawa W."/>
            <person name="Kurita K."/>
            <person name="Katagiri S."/>
            <person name="Kikuta A."/>
            <person name="Kobayashi H."/>
            <person name="Kobayashi N."/>
            <person name="Machita K."/>
            <person name="Maehara T."/>
            <person name="Masukawa M."/>
            <person name="Mizubayashi T."/>
            <person name="Mukai Y."/>
            <person name="Nagasaki H."/>
            <person name="Nagata Y."/>
            <person name="Naito S."/>
            <person name="Nakashima M."/>
            <person name="Nakama Y."/>
            <person name="Nakamichi Y."/>
            <person name="Nakamura M."/>
            <person name="Meguro A."/>
            <person name="Negishi M."/>
            <person name="Ohta I."/>
            <person name="Ohta T."/>
            <person name="Okamoto M."/>
            <person name="Ono N."/>
            <person name="Saji S."/>
            <person name="Sakaguchi M."/>
            <person name="Sakai K."/>
            <person name="Shibata M."/>
            <person name="Shimokawa T."/>
            <person name="Song J."/>
            <person name="Takazaki Y."/>
            <person name="Terasawa K."/>
            <person name="Tsugane M."/>
            <person name="Tsuji K."/>
            <person name="Ueda S."/>
            <person name="Waki K."/>
            <person name="Yamagata H."/>
            <person name="Yamamoto M."/>
            <person name="Yamamoto S."/>
            <person name="Yamane H."/>
            <person name="Yoshiki S."/>
            <person name="Yoshihara R."/>
            <person name="Yukawa K."/>
            <person name="Zhong H."/>
            <person name="Yano M."/>
            <person name="Yuan Q."/>
            <person name="Ouyang S."/>
            <person name="Liu J."/>
            <person name="Jones K.M."/>
            <person name="Gansberger K."/>
            <person name="Moffat K."/>
            <person name="Hill J."/>
            <person name="Bera J."/>
            <person name="Fadrosh D."/>
            <person name="Jin S."/>
            <person name="Johri S."/>
            <person name="Kim M."/>
            <person name="Overton L."/>
            <person name="Reardon M."/>
            <person name="Tsitrin T."/>
            <person name="Vuong H."/>
            <person name="Weaver B."/>
            <person name="Ciecko A."/>
            <person name="Tallon L."/>
            <person name="Jackson J."/>
            <person name="Pai G."/>
            <person name="Aken S.V."/>
            <person name="Utterback T."/>
            <person name="Reidmuller S."/>
            <person name="Feldblyum T."/>
            <person name="Hsiao J."/>
            <person name="Zismann V."/>
            <person name="Iobst S."/>
            <person name="de Vazeille A.R."/>
            <person name="Buell C.R."/>
            <person name="Ying K."/>
            <person name="Li Y."/>
            <person name="Lu T."/>
            <person name="Huang Y."/>
            <person name="Zhao Q."/>
            <person name="Feng Q."/>
            <person name="Zhang L."/>
            <person name="Zhu J."/>
            <person name="Weng Q."/>
            <person name="Mu J."/>
            <person name="Lu Y."/>
            <person name="Fan D."/>
            <person name="Liu Y."/>
            <person name="Guan J."/>
            <person name="Zhang Y."/>
            <person name="Yu S."/>
            <person name="Liu X."/>
            <person name="Zhang Y."/>
            <person name="Hong G."/>
            <person name="Han B."/>
            <person name="Choisne N."/>
            <person name="Demange N."/>
            <person name="Orjeda G."/>
            <person name="Samain S."/>
            <person name="Cattolico L."/>
            <person name="Pelletier E."/>
            <person name="Couloux A."/>
            <person name="Segurens B."/>
            <person name="Wincker P."/>
            <person name="D'Hont A."/>
            <person name="Scarpelli C."/>
            <person name="Weissenbach J."/>
            <person name="Salanoubat M."/>
            <person name="Quetier F."/>
            <person name="Yu Y."/>
            <person name="Kim H.R."/>
            <person name="Rambo T."/>
            <person name="Currie J."/>
            <person name="Collura K."/>
            <person name="Luo M."/>
            <person name="Yang T."/>
            <person name="Ammiraju J.S.S."/>
            <person name="Engler F."/>
            <person name="Soderlund C."/>
            <person name="Wing R.A."/>
            <person name="Palmer L.E."/>
            <person name="de la Bastide M."/>
            <person name="Spiegel L."/>
            <person name="Nascimento L."/>
            <person name="Zutavern T."/>
            <person name="O'Shaughnessy A."/>
            <person name="Dike S."/>
            <person name="Dedhia N."/>
            <person name="Preston R."/>
            <person name="Balija V."/>
            <person name="McCombie W.R."/>
            <person name="Chow T."/>
            <person name="Chen H."/>
            <person name="Chung M."/>
            <person name="Chen C."/>
            <person name="Shaw J."/>
            <person name="Wu H."/>
            <person name="Hsiao K."/>
            <person name="Chao Y."/>
            <person name="Chu M."/>
            <person name="Cheng C."/>
            <person name="Hour A."/>
            <person name="Lee P."/>
            <person name="Lin S."/>
            <person name="Lin Y."/>
            <person name="Liou J."/>
            <person name="Liu S."/>
            <person name="Hsing Y."/>
            <person name="Raghuvanshi S."/>
            <person name="Mohanty A."/>
            <person name="Bharti A.K."/>
            <person name="Gaur A."/>
            <person name="Gupta V."/>
            <person name="Kumar D."/>
            <person name="Ravi V."/>
            <person name="Vij S."/>
            <person name="Kapur A."/>
            <person name="Khurana P."/>
            <person name="Khurana P."/>
            <person name="Khurana J.P."/>
            <person name="Tyagi A.K."/>
            <person name="Gaikwad K."/>
            <person name="Singh A."/>
            <person name="Dalal V."/>
            <person name="Srivastava S."/>
            <person name="Dixit A."/>
            <person name="Pal A.K."/>
            <person name="Ghazi I.A."/>
            <person name="Yadav M."/>
            <person name="Pandit A."/>
            <person name="Bhargava A."/>
            <person name="Sureshbabu K."/>
            <person name="Batra K."/>
            <person name="Sharma T.R."/>
            <person name="Mohapatra T."/>
            <person name="Singh N.K."/>
            <person name="Messing J."/>
            <person name="Nelson A.B."/>
            <person name="Fuks G."/>
            <person name="Kavchok S."/>
            <person name="Keizer G."/>
            <person name="Linton E."/>
            <person name="Llaca V."/>
            <person name="Song R."/>
            <person name="Tanyolac B."/>
            <person name="Young S."/>
            <person name="Ho-Il K."/>
            <person name="Hahn J.H."/>
            <person name="Sangsakoo G."/>
            <person name="Vanavichit A."/>
            <person name="de Mattos Luiz.A.T."/>
            <person name="Zimmer P.D."/>
            <person name="Malone G."/>
            <person name="Dellagostin O."/>
            <person name="de Oliveira A.C."/>
            <person name="Bevan M."/>
            <person name="Bancroft I."/>
            <person name="Minx P."/>
            <person name="Cordum H."/>
            <person name="Wilson R."/>
            <person name="Cheng Z."/>
            <person name="Jin W."/>
            <person name="Jiang J."/>
            <person name="Leong S.A."/>
            <person name="Iwama H."/>
            <person name="Gojobori T."/>
            <person name="Itoh T."/>
            <person name="Niimura Y."/>
            <person name="Fujii Y."/>
            <person name="Habara T."/>
            <person name="Sakai H."/>
            <person name="Sato Y."/>
            <person name="Wilson G."/>
            <person name="Kumar K."/>
            <person name="McCouch S."/>
            <person name="Juretic N."/>
            <person name="Hoen D."/>
            <person name="Wright S."/>
            <person name="Bruskiewich R."/>
            <person name="Bureau T."/>
            <person name="Miyao A."/>
            <person name="Hirochika H."/>
            <person name="Nishikawa T."/>
            <person name="Kadowaki K."/>
            <person name="Sugiura M."/>
            <person name="Burr B."/>
            <person name="Sasaki T."/>
        </authorList>
    </citation>
    <scope>NUCLEOTIDE SEQUENCE [LARGE SCALE GENOMIC DNA]</scope>
    <source>
        <strain evidence="4">cv. Nipponbare</strain>
    </source>
</reference>
<accession>Q6Z6E8</accession>
<reference evidence="2" key="1">
    <citation type="submission" date="2001-08" db="EMBL/GenBank/DDBJ databases">
        <title>Oryza sativa nipponbare(GA3) genomic DNA, chromosome 2, BAC clone:OJ1135_F06.</title>
        <authorList>
            <person name="Sasaki T."/>
            <person name="Matsumoto T."/>
            <person name="Yamamoto K."/>
        </authorList>
    </citation>
    <scope>NUCLEOTIDE SEQUENCE</scope>
</reference>
<evidence type="ECO:0000313" key="2">
    <source>
        <dbReference type="EMBL" id="BAD15511.1"/>
    </source>
</evidence>
<evidence type="ECO:0000313" key="3">
    <source>
        <dbReference type="EMBL" id="BAD15998.1"/>
    </source>
</evidence>
<gene>
    <name evidence="2" type="ORF">OJ1135_F06.24</name>
    <name evidence="3" type="ORF">P0544H11.6</name>
</gene>
<reference evidence="4" key="4">
    <citation type="journal article" date="2008" name="Nucleic Acids Res.">
        <title>The rice annotation project database (RAP-DB): 2008 update.</title>
        <authorList>
            <consortium name="The rice annotation project (RAP)"/>
        </authorList>
    </citation>
    <scope>GENOME REANNOTATION</scope>
    <source>
        <strain evidence="4">cv. Nipponbare</strain>
    </source>
</reference>
<protein>
    <submittedName>
        <fullName evidence="3">Uncharacterized protein</fullName>
    </submittedName>
</protein>
<dbReference type="Proteomes" id="UP000000763">
    <property type="component" value="Chromosome 2"/>
</dbReference>
<evidence type="ECO:0000256" key="1">
    <source>
        <dbReference type="SAM" id="MobiDB-lite"/>
    </source>
</evidence>
<organism evidence="3 4">
    <name type="scientific">Oryza sativa subsp. japonica</name>
    <name type="common">Rice</name>
    <dbReference type="NCBI Taxonomy" id="39947"/>
    <lineage>
        <taxon>Eukaryota</taxon>
        <taxon>Viridiplantae</taxon>
        <taxon>Streptophyta</taxon>
        <taxon>Embryophyta</taxon>
        <taxon>Tracheophyta</taxon>
        <taxon>Spermatophyta</taxon>
        <taxon>Magnoliopsida</taxon>
        <taxon>Liliopsida</taxon>
        <taxon>Poales</taxon>
        <taxon>Poaceae</taxon>
        <taxon>BOP clade</taxon>
        <taxon>Oryzoideae</taxon>
        <taxon>Oryzeae</taxon>
        <taxon>Oryzinae</taxon>
        <taxon>Oryza</taxon>
        <taxon>Oryza sativa</taxon>
    </lineage>
</organism>